<dbReference type="InterPro" id="IPR001453">
    <property type="entry name" value="MoaB/Mog_dom"/>
</dbReference>
<dbReference type="AlphaFoldDB" id="A0A2M8QB84"/>
<dbReference type="InterPro" id="IPR050101">
    <property type="entry name" value="CinA"/>
</dbReference>
<dbReference type="InterPro" id="IPR036425">
    <property type="entry name" value="MoaB/Mog-like_dom_sf"/>
</dbReference>
<dbReference type="CDD" id="cd00885">
    <property type="entry name" value="cinA"/>
    <property type="match status" value="1"/>
</dbReference>
<sequence>MFSDLRTVEIFAIGNELLVGQVLDTNTHWLIRMVTGLGARVTRAAMLRDDYDHIGDEIRAALRRGPRLILTTGGLGPTEDDLTLRAIARALHLPMRIHPEALEMVRRRYAYLATLRPNFSAELNDARRKMALFPEGATPILNPDGAAPAMALDARSEHPDGVTTIVSLPGVPGEMKAIFTTSLRPVLANTIGAGGYVERTIVLDKGDESRIAALLKEVQDHHPMVYVKSRGQMFEDGLHLTVVLSIGGSNLAAMREEVRRTEEETISGLTHLGYSVVRVLES</sequence>
<dbReference type="Pfam" id="PF00994">
    <property type="entry name" value="MoCF_biosynth"/>
    <property type="match status" value="1"/>
</dbReference>
<comment type="caution">
    <text evidence="2">The sequence shown here is derived from an EMBL/GenBank/DDBJ whole genome shotgun (WGS) entry which is preliminary data.</text>
</comment>
<evidence type="ECO:0000313" key="2">
    <source>
        <dbReference type="EMBL" id="PJF47052.1"/>
    </source>
</evidence>
<dbReference type="PANTHER" id="PTHR13939:SF0">
    <property type="entry name" value="NMN AMIDOHYDROLASE-LIKE PROTEIN YFAY"/>
    <property type="match status" value="1"/>
</dbReference>
<dbReference type="SUPFAM" id="SSF53218">
    <property type="entry name" value="Molybdenum cofactor biosynthesis proteins"/>
    <property type="match status" value="1"/>
</dbReference>
<dbReference type="SMART" id="SM00852">
    <property type="entry name" value="MoCF_biosynth"/>
    <property type="match status" value="1"/>
</dbReference>
<dbReference type="Gene3D" id="3.40.980.10">
    <property type="entry name" value="MoaB/Mog-like domain"/>
    <property type="match status" value="1"/>
</dbReference>
<feature type="domain" description="MoaB/Mog" evidence="1">
    <location>
        <begin position="9"/>
        <end position="189"/>
    </location>
</feature>
<dbReference type="EMBL" id="PGTN01000071">
    <property type="protein sequence ID" value="PJF47052.1"/>
    <property type="molecule type" value="Genomic_DNA"/>
</dbReference>
<reference evidence="2 3" key="1">
    <citation type="submission" date="2017-11" db="EMBL/GenBank/DDBJ databases">
        <title>Evolution of Phototrophy in the Chloroflexi Phylum Driven by Horizontal Gene Transfer.</title>
        <authorList>
            <person name="Ward L.M."/>
            <person name="Hemp J."/>
            <person name="Shih P.M."/>
            <person name="Mcglynn S.E."/>
            <person name="Fischer W."/>
        </authorList>
    </citation>
    <scope>NUCLEOTIDE SEQUENCE [LARGE SCALE GENOMIC DNA]</scope>
    <source>
        <strain evidence="2">JP3_7</strain>
    </source>
</reference>
<dbReference type="PANTHER" id="PTHR13939">
    <property type="entry name" value="NICOTINAMIDE-NUCLEOTIDE AMIDOHYDROLASE PNCC"/>
    <property type="match status" value="1"/>
</dbReference>
<evidence type="ECO:0000313" key="3">
    <source>
        <dbReference type="Proteomes" id="UP000230790"/>
    </source>
</evidence>
<organism evidence="2 3">
    <name type="scientific">Candidatus Thermofonsia Clade 3 bacterium</name>
    <dbReference type="NCBI Taxonomy" id="2364212"/>
    <lineage>
        <taxon>Bacteria</taxon>
        <taxon>Bacillati</taxon>
        <taxon>Chloroflexota</taxon>
        <taxon>Candidatus Thermofontia</taxon>
        <taxon>Candidatus Thermofonsia Clade 3</taxon>
    </lineage>
</organism>
<name>A0A2M8QB84_9CHLR</name>
<dbReference type="Proteomes" id="UP000230790">
    <property type="component" value="Unassembled WGS sequence"/>
</dbReference>
<proteinExistence type="predicted"/>
<accession>A0A2M8QB84</accession>
<evidence type="ECO:0000259" key="1">
    <source>
        <dbReference type="SMART" id="SM00852"/>
    </source>
</evidence>
<gene>
    <name evidence="2" type="ORF">CUN48_10620</name>
</gene>
<protein>
    <recommendedName>
        <fullName evidence="1">MoaB/Mog domain-containing protein</fullName>
    </recommendedName>
</protein>